<name>A0A2I0WG62_9ASPA</name>
<accession>A0A2I0WG62</accession>
<gene>
    <name evidence="2" type="ORF">MA16_Dca004834</name>
</gene>
<evidence type="ECO:0000256" key="1">
    <source>
        <dbReference type="SAM" id="MobiDB-lite"/>
    </source>
</evidence>
<dbReference type="AlphaFoldDB" id="A0A2I0WG62"/>
<dbReference type="Proteomes" id="UP000233837">
    <property type="component" value="Unassembled WGS sequence"/>
</dbReference>
<feature type="region of interest" description="Disordered" evidence="1">
    <location>
        <begin position="1"/>
        <end position="85"/>
    </location>
</feature>
<keyword evidence="3" id="KW-1185">Reference proteome</keyword>
<evidence type="ECO:0000313" key="3">
    <source>
        <dbReference type="Proteomes" id="UP000233837"/>
    </source>
</evidence>
<protein>
    <submittedName>
        <fullName evidence="2">Uncharacterized protein</fullName>
    </submittedName>
</protein>
<evidence type="ECO:0000313" key="2">
    <source>
        <dbReference type="EMBL" id="PKU74643.1"/>
    </source>
</evidence>
<feature type="compositionally biased region" description="Acidic residues" evidence="1">
    <location>
        <begin position="75"/>
        <end position="85"/>
    </location>
</feature>
<organism evidence="2 3">
    <name type="scientific">Dendrobium catenatum</name>
    <dbReference type="NCBI Taxonomy" id="906689"/>
    <lineage>
        <taxon>Eukaryota</taxon>
        <taxon>Viridiplantae</taxon>
        <taxon>Streptophyta</taxon>
        <taxon>Embryophyta</taxon>
        <taxon>Tracheophyta</taxon>
        <taxon>Spermatophyta</taxon>
        <taxon>Magnoliopsida</taxon>
        <taxon>Liliopsida</taxon>
        <taxon>Asparagales</taxon>
        <taxon>Orchidaceae</taxon>
        <taxon>Epidendroideae</taxon>
        <taxon>Malaxideae</taxon>
        <taxon>Dendrobiinae</taxon>
        <taxon>Dendrobium</taxon>
    </lineage>
</organism>
<feature type="compositionally biased region" description="Basic and acidic residues" evidence="1">
    <location>
        <begin position="34"/>
        <end position="74"/>
    </location>
</feature>
<dbReference type="EMBL" id="KZ502668">
    <property type="protein sequence ID" value="PKU74643.1"/>
    <property type="molecule type" value="Genomic_DNA"/>
</dbReference>
<feature type="compositionally biased region" description="Basic and acidic residues" evidence="1">
    <location>
        <begin position="13"/>
        <end position="26"/>
    </location>
</feature>
<reference evidence="2 3" key="2">
    <citation type="journal article" date="2017" name="Nature">
        <title>The Apostasia genome and the evolution of orchids.</title>
        <authorList>
            <person name="Zhang G.Q."/>
            <person name="Liu K.W."/>
            <person name="Li Z."/>
            <person name="Lohaus R."/>
            <person name="Hsiao Y.Y."/>
            <person name="Niu S.C."/>
            <person name="Wang J.Y."/>
            <person name="Lin Y.C."/>
            <person name="Xu Q."/>
            <person name="Chen L.J."/>
            <person name="Yoshida K."/>
            <person name="Fujiwara S."/>
            <person name="Wang Z.W."/>
            <person name="Zhang Y.Q."/>
            <person name="Mitsuda N."/>
            <person name="Wang M."/>
            <person name="Liu G.H."/>
            <person name="Pecoraro L."/>
            <person name="Huang H.X."/>
            <person name="Xiao X.J."/>
            <person name="Lin M."/>
            <person name="Wu X.Y."/>
            <person name="Wu W.L."/>
            <person name="Chen Y.Y."/>
            <person name="Chang S.B."/>
            <person name="Sakamoto S."/>
            <person name="Ohme-Takagi M."/>
            <person name="Yagi M."/>
            <person name="Zeng S.J."/>
            <person name="Shen C.Y."/>
            <person name="Yeh C.M."/>
            <person name="Luo Y.B."/>
            <person name="Tsai W.C."/>
            <person name="Van de Peer Y."/>
            <person name="Liu Z.J."/>
        </authorList>
    </citation>
    <scope>NUCLEOTIDE SEQUENCE [LARGE SCALE GENOMIC DNA]</scope>
    <source>
        <tissue evidence="2">The whole plant</tissue>
    </source>
</reference>
<sequence>MGKAARGGTEGAEQPRDKKPQKELKGQHMKRNRQAGEGRNQPRDEPGRGKIRRAKEGERKPWKGELGGETKEPLEREEEGGMNLI</sequence>
<reference evidence="2 3" key="1">
    <citation type="journal article" date="2016" name="Sci. Rep.">
        <title>The Dendrobium catenatum Lindl. genome sequence provides insights into polysaccharide synthase, floral development and adaptive evolution.</title>
        <authorList>
            <person name="Zhang G.Q."/>
            <person name="Xu Q."/>
            <person name="Bian C."/>
            <person name="Tsai W.C."/>
            <person name="Yeh C.M."/>
            <person name="Liu K.W."/>
            <person name="Yoshida K."/>
            <person name="Zhang L.S."/>
            <person name="Chang S.B."/>
            <person name="Chen F."/>
            <person name="Shi Y."/>
            <person name="Su Y.Y."/>
            <person name="Zhang Y.Q."/>
            <person name="Chen L.J."/>
            <person name="Yin Y."/>
            <person name="Lin M."/>
            <person name="Huang H."/>
            <person name="Deng H."/>
            <person name="Wang Z.W."/>
            <person name="Zhu S.L."/>
            <person name="Zhao X."/>
            <person name="Deng C."/>
            <person name="Niu S.C."/>
            <person name="Huang J."/>
            <person name="Wang M."/>
            <person name="Liu G.H."/>
            <person name="Yang H.J."/>
            <person name="Xiao X.J."/>
            <person name="Hsiao Y.Y."/>
            <person name="Wu W.L."/>
            <person name="Chen Y.Y."/>
            <person name="Mitsuda N."/>
            <person name="Ohme-Takagi M."/>
            <person name="Luo Y.B."/>
            <person name="Van de Peer Y."/>
            <person name="Liu Z.J."/>
        </authorList>
    </citation>
    <scope>NUCLEOTIDE SEQUENCE [LARGE SCALE GENOMIC DNA]</scope>
    <source>
        <tissue evidence="2">The whole plant</tissue>
    </source>
</reference>
<proteinExistence type="predicted"/>